<evidence type="ECO:0000313" key="1">
    <source>
        <dbReference type="EMBL" id="ACT16505.1"/>
    </source>
</evidence>
<dbReference type="KEGG" id="gem:GM21_0425"/>
<organism evidence="1">
    <name type="scientific">Geobacter sp. (strain M21)</name>
    <dbReference type="NCBI Taxonomy" id="443144"/>
    <lineage>
        <taxon>Bacteria</taxon>
        <taxon>Pseudomonadati</taxon>
        <taxon>Thermodesulfobacteriota</taxon>
        <taxon>Desulfuromonadia</taxon>
        <taxon>Geobacterales</taxon>
        <taxon>Geobacteraceae</taxon>
        <taxon>Geobacter</taxon>
    </lineage>
</organism>
<accession>C6DZ04</accession>
<dbReference type="EMBL" id="CP001661">
    <property type="protein sequence ID" value="ACT16505.1"/>
    <property type="molecule type" value="Genomic_DNA"/>
</dbReference>
<sequence>MPCDLTKACQFFKDNMKNLPKAAEYIRNKLCFGDYESCSRFRIYKEYGENVPPYLNPDDAEEVKKAARCLQMKREDGR</sequence>
<name>C6DZ04_GEOSM</name>
<reference evidence="1" key="1">
    <citation type="submission" date="2009-07" db="EMBL/GenBank/DDBJ databases">
        <title>Complete sequence of Geobacter sp. M21.</title>
        <authorList>
            <consortium name="US DOE Joint Genome Institute"/>
            <person name="Lucas S."/>
            <person name="Copeland A."/>
            <person name="Lapidus A."/>
            <person name="Glavina del Rio T."/>
            <person name="Dalin E."/>
            <person name="Tice H."/>
            <person name="Bruce D."/>
            <person name="Goodwin L."/>
            <person name="Pitluck S."/>
            <person name="Saunders E."/>
            <person name="Brettin T."/>
            <person name="Detter J.C."/>
            <person name="Han C."/>
            <person name="Larimer F."/>
            <person name="Land M."/>
            <person name="Hauser L."/>
            <person name="Kyrpides N."/>
            <person name="Ovchinnikova G."/>
            <person name="Lovley D."/>
        </authorList>
    </citation>
    <scope>NUCLEOTIDE SEQUENCE [LARGE SCALE GENOMIC DNA]</scope>
    <source>
        <strain evidence="1">M21</strain>
    </source>
</reference>
<dbReference type="HOGENOM" id="CLU_187559_0_0_7"/>
<dbReference type="OrthoDB" id="5398281at2"/>
<dbReference type="AlphaFoldDB" id="C6DZ04"/>
<proteinExistence type="predicted"/>
<gene>
    <name evidence="1" type="ordered locus">GM21_0425</name>
</gene>
<dbReference type="STRING" id="443144.GM21_0425"/>
<protein>
    <submittedName>
        <fullName evidence="1">Uncharacterized protein</fullName>
    </submittedName>
</protein>